<evidence type="ECO:0000313" key="2">
    <source>
        <dbReference type="EMBL" id="QLG89035.1"/>
    </source>
</evidence>
<sequence length="90" mass="9815">MNYSAFVVSLLLVTGAAQAEVIKVQDNLFAHHNFQKLSATDGNHLAMLNPPVSHKANSSQPKFNLADPEVFGLIGVGMVGLVARRRKRLF</sequence>
<name>A0A7H9BK27_9NEIS</name>
<organism evidence="2 3">
    <name type="scientific">Chitinibacter bivalviorum</name>
    <dbReference type="NCBI Taxonomy" id="2739434"/>
    <lineage>
        <taxon>Bacteria</taxon>
        <taxon>Pseudomonadati</taxon>
        <taxon>Pseudomonadota</taxon>
        <taxon>Betaproteobacteria</taxon>
        <taxon>Neisseriales</taxon>
        <taxon>Chitinibacteraceae</taxon>
        <taxon>Chitinibacter</taxon>
    </lineage>
</organism>
<proteinExistence type="predicted"/>
<dbReference type="RefSeq" id="WP_179355536.1">
    <property type="nucleotide sequence ID" value="NZ_CP058627.1"/>
</dbReference>
<keyword evidence="1" id="KW-0732">Signal</keyword>
<evidence type="ECO:0000256" key="1">
    <source>
        <dbReference type="SAM" id="SignalP"/>
    </source>
</evidence>
<dbReference type="AlphaFoldDB" id="A0A7H9BK27"/>
<feature type="chain" id="PRO_5028821789" description="PEP-CTERM sorting domain-containing protein" evidence="1">
    <location>
        <begin position="20"/>
        <end position="90"/>
    </location>
</feature>
<keyword evidence="3" id="KW-1185">Reference proteome</keyword>
<reference evidence="2 3" key="1">
    <citation type="submission" date="2020-07" db="EMBL/GenBank/DDBJ databases">
        <title>Complete genome sequence of Chitinibacter sp. 2T18.</title>
        <authorList>
            <person name="Bae J.-W."/>
            <person name="Choi J.-W."/>
        </authorList>
    </citation>
    <scope>NUCLEOTIDE SEQUENCE [LARGE SCALE GENOMIC DNA]</scope>
    <source>
        <strain evidence="2 3">2T18</strain>
    </source>
</reference>
<dbReference type="KEGG" id="chiz:HQ393_12740"/>
<evidence type="ECO:0000313" key="3">
    <source>
        <dbReference type="Proteomes" id="UP000509597"/>
    </source>
</evidence>
<evidence type="ECO:0008006" key="4">
    <source>
        <dbReference type="Google" id="ProtNLM"/>
    </source>
</evidence>
<dbReference type="EMBL" id="CP058627">
    <property type="protein sequence ID" value="QLG89035.1"/>
    <property type="molecule type" value="Genomic_DNA"/>
</dbReference>
<dbReference type="Proteomes" id="UP000509597">
    <property type="component" value="Chromosome"/>
</dbReference>
<accession>A0A7H9BK27</accession>
<protein>
    <recommendedName>
        <fullName evidence="4">PEP-CTERM sorting domain-containing protein</fullName>
    </recommendedName>
</protein>
<feature type="signal peptide" evidence="1">
    <location>
        <begin position="1"/>
        <end position="19"/>
    </location>
</feature>
<gene>
    <name evidence="2" type="ORF">HQ393_12740</name>
</gene>